<feature type="region of interest" description="Disordered" evidence="1">
    <location>
        <begin position="68"/>
        <end position="101"/>
    </location>
</feature>
<feature type="compositionally biased region" description="Low complexity" evidence="1">
    <location>
        <begin position="70"/>
        <end position="80"/>
    </location>
</feature>
<evidence type="ECO:0000313" key="2">
    <source>
        <dbReference type="EMBL" id="KAJ1118860.1"/>
    </source>
</evidence>
<dbReference type="AlphaFoldDB" id="A0AAV7NRY3"/>
<gene>
    <name evidence="2" type="ORF">NDU88_007047</name>
</gene>
<comment type="caution">
    <text evidence="2">The sequence shown here is derived from an EMBL/GenBank/DDBJ whole genome shotgun (WGS) entry which is preliminary data.</text>
</comment>
<reference evidence="2" key="1">
    <citation type="journal article" date="2022" name="bioRxiv">
        <title>Sequencing and chromosome-scale assembly of the giantPleurodeles waltlgenome.</title>
        <authorList>
            <person name="Brown T."/>
            <person name="Elewa A."/>
            <person name="Iarovenko S."/>
            <person name="Subramanian E."/>
            <person name="Araus A.J."/>
            <person name="Petzold A."/>
            <person name="Susuki M."/>
            <person name="Suzuki K.-i.T."/>
            <person name="Hayashi T."/>
            <person name="Toyoda A."/>
            <person name="Oliveira C."/>
            <person name="Osipova E."/>
            <person name="Leigh N.D."/>
            <person name="Simon A."/>
            <person name="Yun M.H."/>
        </authorList>
    </citation>
    <scope>NUCLEOTIDE SEQUENCE</scope>
    <source>
        <strain evidence="2">20211129_DDA</strain>
        <tissue evidence="2">Liver</tissue>
    </source>
</reference>
<accession>A0AAV7NRY3</accession>
<evidence type="ECO:0000313" key="3">
    <source>
        <dbReference type="Proteomes" id="UP001066276"/>
    </source>
</evidence>
<dbReference type="Proteomes" id="UP001066276">
    <property type="component" value="Chromosome 8"/>
</dbReference>
<protein>
    <submittedName>
        <fullName evidence="2">Uncharacterized protein</fullName>
    </submittedName>
</protein>
<evidence type="ECO:0000256" key="1">
    <source>
        <dbReference type="SAM" id="MobiDB-lite"/>
    </source>
</evidence>
<keyword evidence="3" id="KW-1185">Reference proteome</keyword>
<proteinExistence type="predicted"/>
<name>A0AAV7NRY3_PLEWA</name>
<sequence>MPLDWISHENTERYMLDTILTMAMYKWWNRLTAWPAATADMTNYRCPWKGCAIAAAWNTFMLAPAGPRDTNTGNATATTTLQESTCADVSRRSGGDLINQE</sequence>
<organism evidence="2 3">
    <name type="scientific">Pleurodeles waltl</name>
    <name type="common">Iberian ribbed newt</name>
    <dbReference type="NCBI Taxonomy" id="8319"/>
    <lineage>
        <taxon>Eukaryota</taxon>
        <taxon>Metazoa</taxon>
        <taxon>Chordata</taxon>
        <taxon>Craniata</taxon>
        <taxon>Vertebrata</taxon>
        <taxon>Euteleostomi</taxon>
        <taxon>Amphibia</taxon>
        <taxon>Batrachia</taxon>
        <taxon>Caudata</taxon>
        <taxon>Salamandroidea</taxon>
        <taxon>Salamandridae</taxon>
        <taxon>Pleurodelinae</taxon>
        <taxon>Pleurodeles</taxon>
    </lineage>
</organism>
<dbReference type="EMBL" id="JANPWB010000012">
    <property type="protein sequence ID" value="KAJ1118860.1"/>
    <property type="molecule type" value="Genomic_DNA"/>
</dbReference>